<dbReference type="Proteomes" id="UP001358586">
    <property type="component" value="Chromosome 12"/>
</dbReference>
<name>A0ABR0MKB2_GOSAR</name>
<evidence type="ECO:0000313" key="3">
    <source>
        <dbReference type="Proteomes" id="UP001358586"/>
    </source>
</evidence>
<keyword evidence="1" id="KW-0472">Membrane</keyword>
<comment type="caution">
    <text evidence="2">The sequence shown here is derived from an EMBL/GenBank/DDBJ whole genome shotgun (WGS) entry which is preliminary data.</text>
</comment>
<keyword evidence="1" id="KW-1133">Transmembrane helix</keyword>
<sequence>MGDWVRCDAFNLLFVSRYNFAIVSNLTATTVFTLTAAVGAPIGHHQNTPLHHLSSNRRFGMLSGGDEWGNDGGARMEAMEKNGEKGPRFFFLFLLFYGRWCLRGMTGAVAGRGREWLMGWWQTGRMAGAGSLGPNCEG</sequence>
<feature type="transmembrane region" description="Helical" evidence="1">
    <location>
        <begin position="20"/>
        <end position="42"/>
    </location>
</feature>
<gene>
    <name evidence="2" type="ORF">PVK06_042143</name>
</gene>
<reference evidence="2 3" key="1">
    <citation type="submission" date="2023-03" db="EMBL/GenBank/DDBJ databases">
        <title>WGS of Gossypium arboreum.</title>
        <authorList>
            <person name="Yu D."/>
        </authorList>
    </citation>
    <scope>NUCLEOTIDE SEQUENCE [LARGE SCALE GENOMIC DNA]</scope>
    <source>
        <tissue evidence="2">Leaf</tissue>
    </source>
</reference>
<feature type="transmembrane region" description="Helical" evidence="1">
    <location>
        <begin position="89"/>
        <end position="110"/>
    </location>
</feature>
<dbReference type="EMBL" id="JARKNE010000012">
    <property type="protein sequence ID" value="KAK5774288.1"/>
    <property type="molecule type" value="Genomic_DNA"/>
</dbReference>
<protein>
    <submittedName>
        <fullName evidence="2">Uncharacterized protein</fullName>
    </submittedName>
</protein>
<organism evidence="2 3">
    <name type="scientific">Gossypium arboreum</name>
    <name type="common">Tree cotton</name>
    <name type="synonym">Gossypium nanking</name>
    <dbReference type="NCBI Taxonomy" id="29729"/>
    <lineage>
        <taxon>Eukaryota</taxon>
        <taxon>Viridiplantae</taxon>
        <taxon>Streptophyta</taxon>
        <taxon>Embryophyta</taxon>
        <taxon>Tracheophyta</taxon>
        <taxon>Spermatophyta</taxon>
        <taxon>Magnoliopsida</taxon>
        <taxon>eudicotyledons</taxon>
        <taxon>Gunneridae</taxon>
        <taxon>Pentapetalae</taxon>
        <taxon>rosids</taxon>
        <taxon>malvids</taxon>
        <taxon>Malvales</taxon>
        <taxon>Malvaceae</taxon>
        <taxon>Malvoideae</taxon>
        <taxon>Gossypium</taxon>
    </lineage>
</organism>
<accession>A0ABR0MKB2</accession>
<evidence type="ECO:0000256" key="1">
    <source>
        <dbReference type="SAM" id="Phobius"/>
    </source>
</evidence>
<proteinExistence type="predicted"/>
<keyword evidence="3" id="KW-1185">Reference proteome</keyword>
<keyword evidence="1" id="KW-0812">Transmembrane</keyword>
<evidence type="ECO:0000313" key="2">
    <source>
        <dbReference type="EMBL" id="KAK5774288.1"/>
    </source>
</evidence>